<keyword evidence="11" id="KW-1185">Reference proteome</keyword>
<dbReference type="PANTHER" id="PTHR48182">
    <property type="entry name" value="PROTEIN SERAC1"/>
    <property type="match status" value="1"/>
</dbReference>
<evidence type="ECO:0000256" key="7">
    <source>
        <dbReference type="ARBA" id="ARBA00023136"/>
    </source>
</evidence>
<gene>
    <name evidence="10" type="ORF">EDB81DRAFT_954385</name>
</gene>
<dbReference type="EMBL" id="JAGMUV010000055">
    <property type="protein sequence ID" value="KAH7109021.1"/>
    <property type="molecule type" value="Genomic_DNA"/>
</dbReference>
<protein>
    <recommendedName>
        <fullName evidence="9">DUF676 domain-containing protein</fullName>
    </recommendedName>
</protein>
<dbReference type="GO" id="GO:0005783">
    <property type="term" value="C:endoplasmic reticulum"/>
    <property type="evidence" value="ECO:0007669"/>
    <property type="project" value="UniProtKB-SubCell"/>
</dbReference>
<comment type="similarity">
    <text evidence="4">Belongs to the putative lipase ROG1 family.</text>
</comment>
<evidence type="ECO:0000256" key="4">
    <source>
        <dbReference type="ARBA" id="ARBA00007920"/>
    </source>
</evidence>
<name>A0A9P9I5Z7_9HYPO</name>
<dbReference type="OrthoDB" id="5086500at2759"/>
<feature type="region of interest" description="Disordered" evidence="8">
    <location>
        <begin position="1"/>
        <end position="93"/>
    </location>
</feature>
<dbReference type="InterPro" id="IPR007751">
    <property type="entry name" value="DUF676_lipase-like"/>
</dbReference>
<evidence type="ECO:0000256" key="8">
    <source>
        <dbReference type="SAM" id="MobiDB-lite"/>
    </source>
</evidence>
<dbReference type="PANTHER" id="PTHR48182:SF2">
    <property type="entry name" value="PROTEIN SERAC1"/>
    <property type="match status" value="1"/>
</dbReference>
<dbReference type="SUPFAM" id="SSF53474">
    <property type="entry name" value="alpha/beta-Hydrolases"/>
    <property type="match status" value="1"/>
</dbReference>
<evidence type="ECO:0000256" key="1">
    <source>
        <dbReference type="ARBA" id="ARBA00004173"/>
    </source>
</evidence>
<keyword evidence="7" id="KW-0472">Membrane</keyword>
<dbReference type="AlphaFoldDB" id="A0A9P9I5Z7"/>
<organism evidence="10 11">
    <name type="scientific">Dactylonectria macrodidyma</name>
    <dbReference type="NCBI Taxonomy" id="307937"/>
    <lineage>
        <taxon>Eukaryota</taxon>
        <taxon>Fungi</taxon>
        <taxon>Dikarya</taxon>
        <taxon>Ascomycota</taxon>
        <taxon>Pezizomycotina</taxon>
        <taxon>Sordariomycetes</taxon>
        <taxon>Hypocreomycetidae</taxon>
        <taxon>Hypocreales</taxon>
        <taxon>Nectriaceae</taxon>
        <taxon>Dactylonectria</taxon>
    </lineage>
</organism>
<evidence type="ECO:0000256" key="5">
    <source>
        <dbReference type="ARBA" id="ARBA00022824"/>
    </source>
</evidence>
<dbReference type="Pfam" id="PF05057">
    <property type="entry name" value="DUF676"/>
    <property type="match status" value="1"/>
</dbReference>
<evidence type="ECO:0000313" key="10">
    <source>
        <dbReference type="EMBL" id="KAH7109021.1"/>
    </source>
</evidence>
<dbReference type="GO" id="GO:0016020">
    <property type="term" value="C:membrane"/>
    <property type="evidence" value="ECO:0007669"/>
    <property type="project" value="UniProtKB-SubCell"/>
</dbReference>
<feature type="compositionally biased region" description="Low complexity" evidence="8">
    <location>
        <begin position="81"/>
        <end position="90"/>
    </location>
</feature>
<keyword evidence="5" id="KW-0256">Endoplasmic reticulum</keyword>
<keyword evidence="6" id="KW-0496">Mitochondrion</keyword>
<dbReference type="GO" id="GO:0005739">
    <property type="term" value="C:mitochondrion"/>
    <property type="evidence" value="ECO:0007669"/>
    <property type="project" value="UniProtKB-SubCell"/>
</dbReference>
<evidence type="ECO:0000259" key="9">
    <source>
        <dbReference type="Pfam" id="PF05057"/>
    </source>
</evidence>
<proteinExistence type="inferred from homology"/>
<accession>A0A9P9I5Z7</accession>
<dbReference type="InterPro" id="IPR052374">
    <property type="entry name" value="SERAC1"/>
</dbReference>
<comment type="caution">
    <text evidence="10">The sequence shown here is derived from an EMBL/GenBank/DDBJ whole genome shotgun (WGS) entry which is preliminary data.</text>
</comment>
<dbReference type="Proteomes" id="UP000738349">
    <property type="component" value="Unassembled WGS sequence"/>
</dbReference>
<reference evidence="10" key="1">
    <citation type="journal article" date="2021" name="Nat. Commun.">
        <title>Genetic determinants of endophytism in the Arabidopsis root mycobiome.</title>
        <authorList>
            <person name="Mesny F."/>
            <person name="Miyauchi S."/>
            <person name="Thiergart T."/>
            <person name="Pickel B."/>
            <person name="Atanasova L."/>
            <person name="Karlsson M."/>
            <person name="Huettel B."/>
            <person name="Barry K.W."/>
            <person name="Haridas S."/>
            <person name="Chen C."/>
            <person name="Bauer D."/>
            <person name="Andreopoulos W."/>
            <person name="Pangilinan J."/>
            <person name="LaButti K."/>
            <person name="Riley R."/>
            <person name="Lipzen A."/>
            <person name="Clum A."/>
            <person name="Drula E."/>
            <person name="Henrissat B."/>
            <person name="Kohler A."/>
            <person name="Grigoriev I.V."/>
            <person name="Martin F.M."/>
            <person name="Hacquard S."/>
        </authorList>
    </citation>
    <scope>NUCLEOTIDE SEQUENCE</scope>
    <source>
        <strain evidence="10">MPI-CAGE-AT-0147</strain>
    </source>
</reference>
<evidence type="ECO:0000256" key="6">
    <source>
        <dbReference type="ARBA" id="ARBA00023128"/>
    </source>
</evidence>
<sequence>MQGSGDARNIHVPRSLRIWVTTRSPDKPAGGNTGTAPPSHGKGHVSAAAAPADTGNPDEQRTAGIGITAPGPSQPAPSPQPALSSAGSSPTLHLAPSMLDLQSAGDESSLGLAELVSQPADKQDAVDIVAIHGLNGHREKTWIDKTTRVNWLSDPSCLPKDIPHAPGSELRLQLEVVFQQRRLRRLRLRVRASFRPQGGAEEPSRKAQTHHLCARSLVECSTFFHTLPPTWSPHTCDLQHFVCHSLGGIVFKQAVVRAHEQDRYYAQLLESIHGVVFFATPHRGSDLAFWGSIAARVAQAASFGFSANSKLSKDLKVDSVLLKHISDSFVYRGGNLNIRSFYETEFMPKLNCRIVEKDSATLGWSNELDIASSSNHSTICKFPSPTDKRYQTAIFAIHDMMDSVDEANNNIRES</sequence>
<dbReference type="Gene3D" id="3.40.50.1820">
    <property type="entry name" value="alpha/beta hydrolase"/>
    <property type="match status" value="1"/>
</dbReference>
<evidence type="ECO:0000313" key="11">
    <source>
        <dbReference type="Proteomes" id="UP000738349"/>
    </source>
</evidence>
<feature type="domain" description="DUF676" evidence="9">
    <location>
        <begin position="241"/>
        <end position="286"/>
    </location>
</feature>
<dbReference type="InterPro" id="IPR029058">
    <property type="entry name" value="AB_hydrolase_fold"/>
</dbReference>
<evidence type="ECO:0000256" key="3">
    <source>
        <dbReference type="ARBA" id="ARBA00004370"/>
    </source>
</evidence>
<comment type="subcellular location">
    <subcellularLocation>
        <location evidence="2">Endoplasmic reticulum</location>
    </subcellularLocation>
    <subcellularLocation>
        <location evidence="3">Membrane</location>
    </subcellularLocation>
    <subcellularLocation>
        <location evidence="1">Mitochondrion</location>
    </subcellularLocation>
</comment>
<evidence type="ECO:0000256" key="2">
    <source>
        <dbReference type="ARBA" id="ARBA00004240"/>
    </source>
</evidence>